<name>A0A6A8D8J9_9BACI</name>
<sequence>MSNSSKNQKTESKSIKIESIEKFTLSQMKSSFPFEVAYIDHTQSDIDLVNTKNRTVLGRPWLTLLIDESSRSVLALTLSLDSPSFVSNMKVIRECV</sequence>
<dbReference type="GO" id="GO:0003676">
    <property type="term" value="F:nucleic acid binding"/>
    <property type="evidence" value="ECO:0007669"/>
    <property type="project" value="InterPro"/>
</dbReference>
<keyword evidence="2" id="KW-1185">Reference proteome</keyword>
<dbReference type="OrthoDB" id="501284at2"/>
<dbReference type="EMBL" id="WJNG01000003">
    <property type="protein sequence ID" value="MRH42085.1"/>
    <property type="molecule type" value="Genomic_DNA"/>
</dbReference>
<comment type="caution">
    <text evidence="1">The sequence shown here is derived from an EMBL/GenBank/DDBJ whole genome shotgun (WGS) entry which is preliminary data.</text>
</comment>
<dbReference type="InterPro" id="IPR036397">
    <property type="entry name" value="RNaseH_sf"/>
</dbReference>
<evidence type="ECO:0008006" key="3">
    <source>
        <dbReference type="Google" id="ProtNLM"/>
    </source>
</evidence>
<dbReference type="Proteomes" id="UP000799092">
    <property type="component" value="Unassembled WGS sequence"/>
</dbReference>
<dbReference type="AlphaFoldDB" id="A0A6A8D8J9"/>
<reference evidence="1" key="1">
    <citation type="submission" date="2019-11" db="EMBL/GenBank/DDBJ databases">
        <authorList>
            <person name="Li J."/>
        </authorList>
    </citation>
    <scope>NUCLEOTIDE SEQUENCE</scope>
    <source>
        <strain evidence="1">B6B</strain>
    </source>
</reference>
<dbReference type="Gene3D" id="3.30.420.10">
    <property type="entry name" value="Ribonuclease H-like superfamily/Ribonuclease H"/>
    <property type="match status" value="1"/>
</dbReference>
<organism evidence="1 2">
    <name type="scientific">Aquibacillus halophilus</name>
    <dbReference type="NCBI Taxonomy" id="930132"/>
    <lineage>
        <taxon>Bacteria</taxon>
        <taxon>Bacillati</taxon>
        <taxon>Bacillota</taxon>
        <taxon>Bacilli</taxon>
        <taxon>Bacillales</taxon>
        <taxon>Bacillaceae</taxon>
        <taxon>Aquibacillus</taxon>
    </lineage>
</organism>
<dbReference type="RefSeq" id="WP_153735735.1">
    <property type="nucleotide sequence ID" value="NZ_WJNG01000003.1"/>
</dbReference>
<evidence type="ECO:0000313" key="1">
    <source>
        <dbReference type="EMBL" id="MRH42085.1"/>
    </source>
</evidence>
<protein>
    <recommendedName>
        <fullName evidence="3">Transposase</fullName>
    </recommendedName>
</protein>
<accession>A0A6A8D8J9</accession>
<proteinExistence type="predicted"/>
<gene>
    <name evidence="1" type="ORF">GH741_05275</name>
</gene>
<evidence type="ECO:0000313" key="2">
    <source>
        <dbReference type="Proteomes" id="UP000799092"/>
    </source>
</evidence>